<protein>
    <submittedName>
        <fullName evidence="1">Uncharacterized protein</fullName>
    </submittedName>
</protein>
<name>A0ABS7AQ19_9CLOT</name>
<dbReference type="RefSeq" id="WP_219780234.1">
    <property type="nucleotide sequence ID" value="NZ_JAHXPT010000009.1"/>
</dbReference>
<proteinExistence type="predicted"/>
<dbReference type="EMBL" id="JAHXPT010000009">
    <property type="protein sequence ID" value="MBW6410770.1"/>
    <property type="molecule type" value="Genomic_DNA"/>
</dbReference>
<evidence type="ECO:0000313" key="1">
    <source>
        <dbReference type="EMBL" id="MBW6410770.1"/>
    </source>
</evidence>
<evidence type="ECO:0000313" key="2">
    <source>
        <dbReference type="Proteomes" id="UP001519921"/>
    </source>
</evidence>
<reference evidence="1 2" key="1">
    <citation type="submission" date="2021-07" db="EMBL/GenBank/DDBJ databases">
        <title>Clostridium weizhouense sp. nov., an anaerobic bacterium isolated from activated sludge of Petroleum wastewater.</title>
        <authorList>
            <person name="Li Q."/>
        </authorList>
    </citation>
    <scope>NUCLEOTIDE SEQUENCE [LARGE SCALE GENOMIC DNA]</scope>
    <source>
        <strain evidence="1 2">YB-6</strain>
    </source>
</reference>
<accession>A0ABS7AQ19</accession>
<organism evidence="1 2">
    <name type="scientific">Clostridium weizhouense</name>
    <dbReference type="NCBI Taxonomy" id="2859781"/>
    <lineage>
        <taxon>Bacteria</taxon>
        <taxon>Bacillati</taxon>
        <taxon>Bacillota</taxon>
        <taxon>Clostridia</taxon>
        <taxon>Eubacteriales</taxon>
        <taxon>Clostridiaceae</taxon>
        <taxon>Clostridium</taxon>
    </lineage>
</organism>
<sequence>MGVAFKEVNFNELVNKLAPCCLGEEECNGCAKEKCLVGYGKECIKGCLKNKVTYIRDGYKNIPITDTRVYDQETVITAISDILKRCKSCSEEHYENCIINVIRSCYEVSLFGEEQEYEGSAFLYLNNLKNINEEIADKIFERYNSK</sequence>
<gene>
    <name evidence="1" type="ORF">KYD98_11765</name>
</gene>
<comment type="caution">
    <text evidence="1">The sequence shown here is derived from an EMBL/GenBank/DDBJ whole genome shotgun (WGS) entry which is preliminary data.</text>
</comment>
<keyword evidence="2" id="KW-1185">Reference proteome</keyword>
<dbReference type="Proteomes" id="UP001519921">
    <property type="component" value="Unassembled WGS sequence"/>
</dbReference>